<dbReference type="Proteomes" id="UP000799428">
    <property type="component" value="Unassembled WGS sequence"/>
</dbReference>
<sequence>MGLFLINGIIDHGIVSKPWCATYLLSPNSKAALTWGRFIRYEYEYLLLPYKRAVVRIASNELHVNDAEVFVEGTKVGSRSVKGPGPGSVPFRRLSGLLNRRDGSRATLNPPAGPRPCVLTSKGLGSGSGSDGQDESRSTPQSVPWFRAMESFYHGHRLRNRAG</sequence>
<evidence type="ECO:0000313" key="3">
    <source>
        <dbReference type="Proteomes" id="UP000799428"/>
    </source>
</evidence>
<accession>A0A6G1JYH2</accession>
<feature type="region of interest" description="Disordered" evidence="1">
    <location>
        <begin position="102"/>
        <end position="143"/>
    </location>
</feature>
<reference evidence="2" key="1">
    <citation type="journal article" date="2020" name="Stud. Mycol.">
        <title>101 Dothideomycetes genomes: a test case for predicting lifestyles and emergence of pathogens.</title>
        <authorList>
            <person name="Haridas S."/>
            <person name="Albert R."/>
            <person name="Binder M."/>
            <person name="Bloem J."/>
            <person name="Labutti K."/>
            <person name="Salamov A."/>
            <person name="Andreopoulos B."/>
            <person name="Baker S."/>
            <person name="Barry K."/>
            <person name="Bills G."/>
            <person name="Bluhm B."/>
            <person name="Cannon C."/>
            <person name="Castanera R."/>
            <person name="Culley D."/>
            <person name="Daum C."/>
            <person name="Ezra D."/>
            <person name="Gonzalez J."/>
            <person name="Henrissat B."/>
            <person name="Kuo A."/>
            <person name="Liang C."/>
            <person name="Lipzen A."/>
            <person name="Lutzoni F."/>
            <person name="Magnuson J."/>
            <person name="Mondo S."/>
            <person name="Nolan M."/>
            <person name="Ohm R."/>
            <person name="Pangilinan J."/>
            <person name="Park H.-J."/>
            <person name="Ramirez L."/>
            <person name="Alfaro M."/>
            <person name="Sun H."/>
            <person name="Tritt A."/>
            <person name="Yoshinaga Y."/>
            <person name="Zwiers L.-H."/>
            <person name="Turgeon B."/>
            <person name="Goodwin S."/>
            <person name="Spatafora J."/>
            <person name="Crous P."/>
            <person name="Grigoriev I."/>
        </authorList>
    </citation>
    <scope>NUCLEOTIDE SEQUENCE</scope>
    <source>
        <strain evidence="2">CBS 279.74</strain>
    </source>
</reference>
<dbReference type="AlphaFoldDB" id="A0A6G1JYH2"/>
<dbReference type="EMBL" id="MU005779">
    <property type="protein sequence ID" value="KAF2705261.1"/>
    <property type="molecule type" value="Genomic_DNA"/>
</dbReference>
<evidence type="ECO:0000313" key="2">
    <source>
        <dbReference type="EMBL" id="KAF2705261.1"/>
    </source>
</evidence>
<proteinExistence type="predicted"/>
<keyword evidence="3" id="KW-1185">Reference proteome</keyword>
<name>A0A6G1JYH2_9PLEO</name>
<evidence type="ECO:0000256" key="1">
    <source>
        <dbReference type="SAM" id="MobiDB-lite"/>
    </source>
</evidence>
<organism evidence="2 3">
    <name type="scientific">Pleomassaria siparia CBS 279.74</name>
    <dbReference type="NCBI Taxonomy" id="1314801"/>
    <lineage>
        <taxon>Eukaryota</taxon>
        <taxon>Fungi</taxon>
        <taxon>Dikarya</taxon>
        <taxon>Ascomycota</taxon>
        <taxon>Pezizomycotina</taxon>
        <taxon>Dothideomycetes</taxon>
        <taxon>Pleosporomycetidae</taxon>
        <taxon>Pleosporales</taxon>
        <taxon>Pleomassariaceae</taxon>
        <taxon>Pleomassaria</taxon>
    </lineage>
</organism>
<protein>
    <submittedName>
        <fullName evidence="2">Uncharacterized protein</fullName>
    </submittedName>
</protein>
<gene>
    <name evidence="2" type="ORF">K504DRAFT_506205</name>
</gene>